<reference evidence="9 10" key="1">
    <citation type="submission" date="2018-10" db="EMBL/GenBank/DDBJ databases">
        <authorList>
            <person name="Ekblom R."/>
            <person name="Jareborg N."/>
        </authorList>
    </citation>
    <scope>NUCLEOTIDE SEQUENCE [LARGE SCALE GENOMIC DNA]</scope>
    <source>
        <tissue evidence="9">Muscle</tissue>
    </source>
</reference>
<evidence type="ECO:0000256" key="4">
    <source>
        <dbReference type="ARBA" id="ARBA00023242"/>
    </source>
</evidence>
<dbReference type="AlphaFoldDB" id="A0A9X9M8F9"/>
<protein>
    <recommendedName>
        <fullName evidence="6">Non-histone chromosomal protein HMG-17</fullName>
    </recommendedName>
    <alternativeName>
        <fullName evidence="7">High mobility group nucleosome-binding domain-containing protein 2</fullName>
    </alternativeName>
</protein>
<evidence type="ECO:0000256" key="8">
    <source>
        <dbReference type="SAM" id="MobiDB-lite"/>
    </source>
</evidence>
<dbReference type="Proteomes" id="UP000269945">
    <property type="component" value="Unassembled WGS sequence"/>
</dbReference>
<dbReference type="EMBL" id="CYRY02044232">
    <property type="protein sequence ID" value="VCX39077.1"/>
    <property type="molecule type" value="Genomic_DNA"/>
</dbReference>
<dbReference type="PANTHER" id="PTHR23087">
    <property type="entry name" value="NONHISTONE CHROMOSOMAL PROTEIN HMG"/>
    <property type="match status" value="1"/>
</dbReference>
<feature type="region of interest" description="Disordered" evidence="8">
    <location>
        <begin position="1"/>
        <end position="79"/>
    </location>
</feature>
<gene>
    <name evidence="9" type="ORF">BN2614_LOCUS1</name>
</gene>
<dbReference type="Pfam" id="PF01101">
    <property type="entry name" value="HMG14_17"/>
    <property type="match status" value="1"/>
</dbReference>
<feature type="non-terminal residue" evidence="9">
    <location>
        <position position="1"/>
    </location>
</feature>
<feature type="compositionally biased region" description="Basic and acidic residues" evidence="8">
    <location>
        <begin position="1"/>
        <end position="22"/>
    </location>
</feature>
<feature type="compositionally biased region" description="Basic and acidic residues" evidence="8">
    <location>
        <begin position="70"/>
        <end position="79"/>
    </location>
</feature>
<evidence type="ECO:0000313" key="10">
    <source>
        <dbReference type="Proteomes" id="UP000269945"/>
    </source>
</evidence>
<feature type="compositionally biased region" description="Basic and acidic residues" evidence="8">
    <location>
        <begin position="40"/>
        <end position="58"/>
    </location>
</feature>
<comment type="similarity">
    <text evidence="2">Belongs to the HMGN family.</text>
</comment>
<comment type="caution">
    <text evidence="9">The sequence shown here is derived from an EMBL/GenBank/DDBJ whole genome shotgun (WGS) entry which is preliminary data.</text>
</comment>
<keyword evidence="4" id="KW-0539">Nucleus</keyword>
<keyword evidence="10" id="KW-1185">Reference proteome</keyword>
<accession>A0A9X9M8F9</accession>
<evidence type="ECO:0000256" key="5">
    <source>
        <dbReference type="ARBA" id="ARBA00037490"/>
    </source>
</evidence>
<dbReference type="GO" id="GO:0000785">
    <property type="term" value="C:chromatin"/>
    <property type="evidence" value="ECO:0007669"/>
    <property type="project" value="InterPro"/>
</dbReference>
<evidence type="ECO:0000256" key="3">
    <source>
        <dbReference type="ARBA" id="ARBA00023125"/>
    </source>
</evidence>
<dbReference type="InterPro" id="IPR000079">
    <property type="entry name" value="HMGN_fam"/>
</dbReference>
<dbReference type="GO" id="GO:0031492">
    <property type="term" value="F:nucleosomal DNA binding"/>
    <property type="evidence" value="ECO:0007669"/>
    <property type="project" value="InterPro"/>
</dbReference>
<sequence>PERKAEVKDVTGKAKVKGELQRRSARLSAKPAPPKARAPALKDHCKEGIEGTQREKGKANAGKDGNNSAENRDAKTDQA</sequence>
<comment type="function">
    <text evidence="5">Binds to the inner side of the nucleosomal DNA thus altering the interaction between the DNA and the histone octamer. May be involved in the process which maintains transcribable genes in a unique chromatin conformation.</text>
</comment>
<keyword evidence="3" id="KW-0238">DNA-binding</keyword>
<proteinExistence type="inferred from homology"/>
<dbReference type="GO" id="GO:0006325">
    <property type="term" value="P:chromatin organization"/>
    <property type="evidence" value="ECO:0007669"/>
    <property type="project" value="TreeGrafter"/>
</dbReference>
<dbReference type="GO" id="GO:0005634">
    <property type="term" value="C:nucleus"/>
    <property type="evidence" value="ECO:0007669"/>
    <property type="project" value="UniProtKB-SubCell"/>
</dbReference>
<dbReference type="PRINTS" id="PR00925">
    <property type="entry name" value="NONHISHMG17"/>
</dbReference>
<name>A0A9X9M8F9_GULGU</name>
<dbReference type="SMART" id="SM00527">
    <property type="entry name" value="HMG17"/>
    <property type="match status" value="1"/>
</dbReference>
<evidence type="ECO:0000256" key="1">
    <source>
        <dbReference type="ARBA" id="ARBA00004123"/>
    </source>
</evidence>
<evidence type="ECO:0000256" key="7">
    <source>
        <dbReference type="ARBA" id="ARBA00042290"/>
    </source>
</evidence>
<dbReference type="PROSITE" id="PS00355">
    <property type="entry name" value="HMG14_17"/>
    <property type="match status" value="1"/>
</dbReference>
<evidence type="ECO:0000256" key="2">
    <source>
        <dbReference type="ARBA" id="ARBA00007696"/>
    </source>
</evidence>
<dbReference type="PANTHER" id="PTHR23087:SF13">
    <property type="entry name" value="NON-HISTONE CHROMOSOMAL PROTEIN HMG-17"/>
    <property type="match status" value="1"/>
</dbReference>
<comment type="subcellular location">
    <subcellularLocation>
        <location evidence="1">Nucleus</location>
    </subcellularLocation>
</comment>
<evidence type="ECO:0000313" key="9">
    <source>
        <dbReference type="EMBL" id="VCX39077.1"/>
    </source>
</evidence>
<evidence type="ECO:0000256" key="6">
    <source>
        <dbReference type="ARBA" id="ARBA00040304"/>
    </source>
</evidence>
<organism evidence="9 10">
    <name type="scientific">Gulo gulo</name>
    <name type="common">Wolverine</name>
    <name type="synonym">Gluton</name>
    <dbReference type="NCBI Taxonomy" id="48420"/>
    <lineage>
        <taxon>Eukaryota</taxon>
        <taxon>Metazoa</taxon>
        <taxon>Chordata</taxon>
        <taxon>Craniata</taxon>
        <taxon>Vertebrata</taxon>
        <taxon>Euteleostomi</taxon>
        <taxon>Mammalia</taxon>
        <taxon>Eutheria</taxon>
        <taxon>Laurasiatheria</taxon>
        <taxon>Carnivora</taxon>
        <taxon>Caniformia</taxon>
        <taxon>Musteloidea</taxon>
        <taxon>Mustelidae</taxon>
        <taxon>Guloninae</taxon>
        <taxon>Gulo</taxon>
    </lineage>
</organism>